<dbReference type="RefSeq" id="WP_323577487.1">
    <property type="nucleotide sequence ID" value="NZ_JAYGJQ010000002.1"/>
</dbReference>
<evidence type="ECO:0000256" key="5">
    <source>
        <dbReference type="SAM" id="SignalP"/>
    </source>
</evidence>
<gene>
    <name evidence="6" type="primary">malE</name>
    <name evidence="6" type="ORF">SHI21_14680</name>
</gene>
<dbReference type="PRINTS" id="PR00181">
    <property type="entry name" value="MALTOSEBP"/>
</dbReference>
<dbReference type="NCBIfam" id="NF007011">
    <property type="entry name" value="PRK09474.1"/>
    <property type="match status" value="1"/>
</dbReference>
<name>A0ABU5VZM6_9BACT</name>
<feature type="signal peptide" evidence="5">
    <location>
        <begin position="1"/>
        <end position="19"/>
    </location>
</feature>
<evidence type="ECO:0000313" key="6">
    <source>
        <dbReference type="EMBL" id="MEA9357470.1"/>
    </source>
</evidence>
<comment type="caution">
    <text evidence="6">The sequence shown here is derived from an EMBL/GenBank/DDBJ whole genome shotgun (WGS) entry which is preliminary data.</text>
</comment>
<protein>
    <submittedName>
        <fullName evidence="6">Maltose/maltodextrin ABC transporter substrate-binding protein MalE</fullName>
    </submittedName>
</protein>
<keyword evidence="4 5" id="KW-0732">Signal</keyword>
<evidence type="ECO:0000256" key="1">
    <source>
        <dbReference type="ARBA" id="ARBA00008520"/>
    </source>
</evidence>
<dbReference type="EMBL" id="JAYGJQ010000002">
    <property type="protein sequence ID" value="MEA9357470.1"/>
    <property type="molecule type" value="Genomic_DNA"/>
</dbReference>
<dbReference type="CDD" id="cd13586">
    <property type="entry name" value="PBP2_Maltose_binding_like"/>
    <property type="match status" value="1"/>
</dbReference>
<dbReference type="InterPro" id="IPR006059">
    <property type="entry name" value="SBP"/>
</dbReference>
<proteinExistence type="inferred from homology"/>
<feature type="chain" id="PRO_5045568642" evidence="5">
    <location>
        <begin position="20"/>
        <end position="387"/>
    </location>
</feature>
<dbReference type="SUPFAM" id="SSF53850">
    <property type="entry name" value="Periplasmic binding protein-like II"/>
    <property type="match status" value="1"/>
</dbReference>
<dbReference type="Pfam" id="PF13416">
    <property type="entry name" value="SBP_bac_8"/>
    <property type="match status" value="1"/>
</dbReference>
<dbReference type="PANTHER" id="PTHR30061">
    <property type="entry name" value="MALTOSE-BINDING PERIPLASMIC PROTEIN"/>
    <property type="match status" value="1"/>
</dbReference>
<dbReference type="Proteomes" id="UP001302274">
    <property type="component" value="Unassembled WGS sequence"/>
</dbReference>
<dbReference type="InterPro" id="IPR006060">
    <property type="entry name" value="Maltose/Cyclodextrin-bd"/>
</dbReference>
<evidence type="ECO:0000256" key="4">
    <source>
        <dbReference type="ARBA" id="ARBA00022729"/>
    </source>
</evidence>
<keyword evidence="7" id="KW-1185">Reference proteome</keyword>
<keyword evidence="2" id="KW-0813">Transport</keyword>
<evidence type="ECO:0000313" key="7">
    <source>
        <dbReference type="Proteomes" id="UP001302274"/>
    </source>
</evidence>
<dbReference type="PANTHER" id="PTHR30061:SF50">
    <property type="entry name" value="MALTOSE_MALTODEXTRIN-BINDING PERIPLASMIC PROTEIN"/>
    <property type="match status" value="1"/>
</dbReference>
<sequence>MLTKFFLSFLVLCLQSTFASDVLIWTSNEGAAKAINEIKVDYEKEYKQKIIVEVLNKDLTSLFKTAALTGKGPDILLWANDVSGELAQSGLVEPLDELPFLTENFLPVSLKAFKYKGRLYGYPYAVESLALFYNKNMIKTPPSSFEEIEQIALKINNPAKKIYGFLYDFKTFFFSFPILNASGGYIFGEDANGLNSKDIGITHQGFIDGLTFLQGLNTKGIIPSSTDRGIAFENFKSNKLAFMIDGPWAIKDLNESRVNYGIAVLPTFKGKVAKPFVGVHGFMVRRSSTNKLRAKEFIEKFLLSKKGITTFYKFDNRAPARIDVLDELSKTDPKVEILKRSAENGVAMPNIPQMGSVWTAMGKALSLSLEQKMPAKEALNLVVNQIK</sequence>
<evidence type="ECO:0000256" key="2">
    <source>
        <dbReference type="ARBA" id="ARBA00022448"/>
    </source>
</evidence>
<reference evidence="6 7" key="1">
    <citation type="submission" date="2023-11" db="EMBL/GenBank/DDBJ databases">
        <title>A Novel Polar Bacteriovorax (B. antarcticus) Isolated from the Biocrust in Antarctica.</title>
        <authorList>
            <person name="Mun W."/>
            <person name="Choi S.Y."/>
            <person name="Mitchell R.J."/>
        </authorList>
    </citation>
    <scope>NUCLEOTIDE SEQUENCE [LARGE SCALE GENOMIC DNA]</scope>
    <source>
        <strain evidence="6 7">PP10</strain>
    </source>
</reference>
<evidence type="ECO:0000256" key="3">
    <source>
        <dbReference type="ARBA" id="ARBA00022597"/>
    </source>
</evidence>
<dbReference type="Gene3D" id="3.40.190.10">
    <property type="entry name" value="Periplasmic binding protein-like II"/>
    <property type="match status" value="2"/>
</dbReference>
<organism evidence="6 7">
    <name type="scientific">Bacteriovorax antarcticus</name>
    <dbReference type="NCBI Taxonomy" id="3088717"/>
    <lineage>
        <taxon>Bacteria</taxon>
        <taxon>Pseudomonadati</taxon>
        <taxon>Bdellovibrionota</taxon>
        <taxon>Bacteriovoracia</taxon>
        <taxon>Bacteriovoracales</taxon>
        <taxon>Bacteriovoracaceae</taxon>
        <taxon>Bacteriovorax</taxon>
    </lineage>
</organism>
<keyword evidence="3" id="KW-0762">Sugar transport</keyword>
<comment type="similarity">
    <text evidence="1">Belongs to the bacterial solute-binding protein 1 family.</text>
</comment>
<accession>A0ABU5VZM6</accession>